<comment type="subcellular location">
    <subcellularLocation>
        <location evidence="1">Membrane</location>
        <topology evidence="1">Multi-pass membrane protein</topology>
    </subcellularLocation>
</comment>
<reference evidence="8 9" key="1">
    <citation type="submission" date="2017-09" db="EMBL/GenBank/DDBJ databases">
        <title>Depth-based differentiation of microbial function through sediment-hosted aquifers and enrichment of novel symbionts in the deep terrestrial subsurface.</title>
        <authorList>
            <person name="Probst A.J."/>
            <person name="Ladd B."/>
            <person name="Jarett J.K."/>
            <person name="Geller-Mcgrath D.E."/>
            <person name="Sieber C.M."/>
            <person name="Emerson J.B."/>
            <person name="Anantharaman K."/>
            <person name="Thomas B.C."/>
            <person name="Malmstrom R."/>
            <person name="Stieglmeier M."/>
            <person name="Klingl A."/>
            <person name="Woyke T."/>
            <person name="Ryan C.M."/>
            <person name="Banfield J.F."/>
        </authorList>
    </citation>
    <scope>NUCLEOTIDE SEQUENCE [LARGE SCALE GENOMIC DNA]</scope>
    <source>
        <strain evidence="8">CG23_combo_of_CG06-09_8_20_14_all_47_9</strain>
    </source>
</reference>
<evidence type="ECO:0000259" key="7">
    <source>
        <dbReference type="Pfam" id="PF04932"/>
    </source>
</evidence>
<keyword evidence="3 6" id="KW-1133">Transmembrane helix</keyword>
<accession>A0A2H0B4F6</accession>
<feature type="region of interest" description="Disordered" evidence="5">
    <location>
        <begin position="334"/>
        <end position="361"/>
    </location>
</feature>
<keyword evidence="2 6" id="KW-0812">Transmembrane</keyword>
<evidence type="ECO:0000256" key="1">
    <source>
        <dbReference type="ARBA" id="ARBA00004141"/>
    </source>
</evidence>
<evidence type="ECO:0000313" key="9">
    <source>
        <dbReference type="Proteomes" id="UP000231081"/>
    </source>
</evidence>
<dbReference type="Proteomes" id="UP000231081">
    <property type="component" value="Unassembled WGS sequence"/>
</dbReference>
<dbReference type="AlphaFoldDB" id="A0A2H0B4F6"/>
<dbReference type="PANTHER" id="PTHR37422">
    <property type="entry name" value="TEICHURONIC ACID BIOSYNTHESIS PROTEIN TUAE"/>
    <property type="match status" value="1"/>
</dbReference>
<dbReference type="InterPro" id="IPR051533">
    <property type="entry name" value="WaaL-like"/>
</dbReference>
<gene>
    <name evidence="8" type="ORF">COX09_01135</name>
</gene>
<protein>
    <recommendedName>
        <fullName evidence="7">O-antigen ligase-related domain-containing protein</fullName>
    </recommendedName>
</protein>
<evidence type="ECO:0000256" key="2">
    <source>
        <dbReference type="ARBA" id="ARBA00022692"/>
    </source>
</evidence>
<proteinExistence type="predicted"/>
<feature type="domain" description="O-antigen ligase-related" evidence="7">
    <location>
        <begin position="396"/>
        <end position="459"/>
    </location>
</feature>
<evidence type="ECO:0000256" key="6">
    <source>
        <dbReference type="SAM" id="Phobius"/>
    </source>
</evidence>
<dbReference type="EMBL" id="PCSQ01000027">
    <property type="protein sequence ID" value="PIP52514.1"/>
    <property type="molecule type" value="Genomic_DNA"/>
</dbReference>
<feature type="transmembrane region" description="Helical" evidence="6">
    <location>
        <begin position="136"/>
        <end position="155"/>
    </location>
</feature>
<feature type="transmembrane region" description="Helical" evidence="6">
    <location>
        <begin position="48"/>
        <end position="66"/>
    </location>
</feature>
<feature type="transmembrane region" description="Helical" evidence="6">
    <location>
        <begin position="7"/>
        <end position="28"/>
    </location>
</feature>
<evidence type="ECO:0000313" key="8">
    <source>
        <dbReference type="EMBL" id="PIP52514.1"/>
    </source>
</evidence>
<organism evidence="8 9">
    <name type="scientific">Candidatus Beckwithbacteria bacterium CG23_combo_of_CG06-09_8_20_14_all_47_9</name>
    <dbReference type="NCBI Taxonomy" id="1974498"/>
    <lineage>
        <taxon>Bacteria</taxon>
        <taxon>Candidatus Beckwithiibacteriota</taxon>
    </lineage>
</organism>
<feature type="transmembrane region" description="Helical" evidence="6">
    <location>
        <begin position="111"/>
        <end position="129"/>
    </location>
</feature>
<feature type="compositionally biased region" description="Low complexity" evidence="5">
    <location>
        <begin position="342"/>
        <end position="351"/>
    </location>
</feature>
<evidence type="ECO:0000256" key="4">
    <source>
        <dbReference type="ARBA" id="ARBA00023136"/>
    </source>
</evidence>
<feature type="transmembrane region" description="Helical" evidence="6">
    <location>
        <begin position="510"/>
        <end position="527"/>
    </location>
</feature>
<feature type="transmembrane region" description="Helical" evidence="6">
    <location>
        <begin position="195"/>
        <end position="212"/>
    </location>
</feature>
<feature type="transmembrane region" description="Helical" evidence="6">
    <location>
        <begin position="240"/>
        <end position="257"/>
    </location>
</feature>
<dbReference type="PANTHER" id="PTHR37422:SF13">
    <property type="entry name" value="LIPOPOLYSACCHARIDE BIOSYNTHESIS PROTEIN PA4999-RELATED"/>
    <property type="match status" value="1"/>
</dbReference>
<dbReference type="InterPro" id="IPR007016">
    <property type="entry name" value="O-antigen_ligase-rel_domated"/>
</dbReference>
<sequence>MTKLLNWLNYYWLTIAAGFLLVFLPLYPKWPLFDILPGYNVRVRLEDIIILAVNLIFWTQVIFKKIRISRAPLLKPILVYLVVGLLSTLSAIFITKTVYPEWIQVAKVFLHWVRRIEYFSLFFLFFFAVRTKRQLSGLLLLLGVTVLSVAIYGFGQKYLYWPAYSTMNREFAKGIALYLTEHARVLSTFGGHFDLAAWVMMTIIPLIILGLLHPSRWWRLAALSLAGVEYWLLILSASRISWIAYMAGILAAFAILLKKRSKLWVLPRGLAVVAVSTIVMMSFGDLSERFGHIFKLQGVKDLVMRPFTQPPRDGLPMALDLTLEQQLALVATQTDVPPQPGPASAGQAGKPESSSGVKPADVYDDTYDRLRAYLATTSGETVNVNYSANALKYGLSFGIRLDTLWPNALKALKANPWLGTGYSTLVKEHVWEFTIAESTDNDYLRLLGETGLLGFISFLAIFYLAVRLMWQKYLAAKRPFDYALACAALAVTFGLLVNALYIDVFEASKVAYAYWSFLGLAMAGMYVKD</sequence>
<evidence type="ECO:0000256" key="3">
    <source>
        <dbReference type="ARBA" id="ARBA00022989"/>
    </source>
</evidence>
<feature type="transmembrane region" description="Helical" evidence="6">
    <location>
        <begin position="78"/>
        <end position="99"/>
    </location>
</feature>
<keyword evidence="4 6" id="KW-0472">Membrane</keyword>
<dbReference type="Pfam" id="PF04932">
    <property type="entry name" value="Wzy_C"/>
    <property type="match status" value="1"/>
</dbReference>
<name>A0A2H0B4F6_9BACT</name>
<comment type="caution">
    <text evidence="8">The sequence shown here is derived from an EMBL/GenBank/DDBJ whole genome shotgun (WGS) entry which is preliminary data.</text>
</comment>
<feature type="transmembrane region" description="Helical" evidence="6">
    <location>
        <begin position="451"/>
        <end position="470"/>
    </location>
</feature>
<feature type="transmembrane region" description="Helical" evidence="6">
    <location>
        <begin position="217"/>
        <end position="234"/>
    </location>
</feature>
<feature type="transmembrane region" description="Helical" evidence="6">
    <location>
        <begin position="482"/>
        <end position="504"/>
    </location>
</feature>
<dbReference type="GO" id="GO:0016020">
    <property type="term" value="C:membrane"/>
    <property type="evidence" value="ECO:0007669"/>
    <property type="project" value="UniProtKB-SubCell"/>
</dbReference>
<evidence type="ECO:0000256" key="5">
    <source>
        <dbReference type="SAM" id="MobiDB-lite"/>
    </source>
</evidence>
<feature type="transmembrane region" description="Helical" evidence="6">
    <location>
        <begin position="264"/>
        <end position="284"/>
    </location>
</feature>